<sequence length="131" mass="14568">MTSRLFPLADILSMTTGRLLSRRHMDGIYEIANHMTGDNFFTHQLPRAAEACGPALLDQHPQLRDVTPPEDIDAPDLMAWLADTERQHGDQLPVTPLPAGAWQHQNPIEELCDMVGAERVIVAPLPPKESQ</sequence>
<name>A0ABS9XW92_9ACTN</name>
<dbReference type="Proteomes" id="UP001165270">
    <property type="component" value="Unassembled WGS sequence"/>
</dbReference>
<gene>
    <name evidence="2" type="ORF">MQN93_42300</name>
</gene>
<evidence type="ECO:0000313" key="3">
    <source>
        <dbReference type="Proteomes" id="UP001165270"/>
    </source>
</evidence>
<dbReference type="Pfam" id="PF24875">
    <property type="entry name" value="DUF7736"/>
    <property type="match status" value="1"/>
</dbReference>
<evidence type="ECO:0000259" key="1">
    <source>
        <dbReference type="Pfam" id="PF24875"/>
    </source>
</evidence>
<evidence type="ECO:0000313" key="2">
    <source>
        <dbReference type="EMBL" id="MCI3246344.1"/>
    </source>
</evidence>
<feature type="domain" description="DUF7736" evidence="1">
    <location>
        <begin position="6"/>
        <end position="65"/>
    </location>
</feature>
<dbReference type="RefSeq" id="WP_242713695.1">
    <property type="nucleotide sequence ID" value="NZ_JALDAX010000032.1"/>
</dbReference>
<dbReference type="InterPro" id="IPR056638">
    <property type="entry name" value="DUF7736"/>
</dbReference>
<reference evidence="2" key="1">
    <citation type="submission" date="2022-03" db="EMBL/GenBank/DDBJ databases">
        <title>Streptomyces 7R015 and 7R016 isolated from Barleria lupulina in Thailand.</title>
        <authorList>
            <person name="Kanchanasin P."/>
            <person name="Phongsopitanun W."/>
            <person name="Tanasupawat S."/>
        </authorList>
    </citation>
    <scope>NUCLEOTIDE SEQUENCE</scope>
    <source>
        <strain evidence="2">7R016</strain>
    </source>
</reference>
<dbReference type="EMBL" id="JALDAX010000032">
    <property type="protein sequence ID" value="MCI3246344.1"/>
    <property type="molecule type" value="Genomic_DNA"/>
</dbReference>
<comment type="caution">
    <text evidence="2">The sequence shown here is derived from an EMBL/GenBank/DDBJ whole genome shotgun (WGS) entry which is preliminary data.</text>
</comment>
<proteinExistence type="predicted"/>
<protein>
    <recommendedName>
        <fullName evidence="1">DUF7736 domain-containing protein</fullName>
    </recommendedName>
</protein>
<organism evidence="2 3">
    <name type="scientific">Streptomyces spinosisporus</name>
    <dbReference type="NCBI Taxonomy" id="2927582"/>
    <lineage>
        <taxon>Bacteria</taxon>
        <taxon>Bacillati</taxon>
        <taxon>Actinomycetota</taxon>
        <taxon>Actinomycetes</taxon>
        <taxon>Kitasatosporales</taxon>
        <taxon>Streptomycetaceae</taxon>
        <taxon>Streptomyces</taxon>
    </lineage>
</organism>
<accession>A0ABS9XW92</accession>
<keyword evidence="3" id="KW-1185">Reference proteome</keyword>